<name>A0ABQ4EKB7_9ACTN</name>
<dbReference type="EMBL" id="BONX01000009">
    <property type="protein sequence ID" value="GIG95200.1"/>
    <property type="molecule type" value="Genomic_DNA"/>
</dbReference>
<proteinExistence type="predicted"/>
<reference evidence="1 2" key="1">
    <citation type="submission" date="2021-01" db="EMBL/GenBank/DDBJ databases">
        <title>Whole genome shotgun sequence of Plantactinospora mayteni NBRC 109088.</title>
        <authorList>
            <person name="Komaki H."/>
            <person name="Tamura T."/>
        </authorList>
    </citation>
    <scope>NUCLEOTIDE SEQUENCE [LARGE SCALE GENOMIC DNA]</scope>
    <source>
        <strain evidence="1 2">NBRC 109088</strain>
    </source>
</reference>
<dbReference type="RefSeq" id="WP_203856819.1">
    <property type="nucleotide sequence ID" value="NZ_BAAAZQ010000019.1"/>
</dbReference>
<keyword evidence="2" id="KW-1185">Reference proteome</keyword>
<gene>
    <name evidence="1" type="ORF">Pma05_17730</name>
</gene>
<evidence type="ECO:0000313" key="2">
    <source>
        <dbReference type="Proteomes" id="UP000621500"/>
    </source>
</evidence>
<organism evidence="1 2">
    <name type="scientific">Plantactinospora mayteni</name>
    <dbReference type="NCBI Taxonomy" id="566021"/>
    <lineage>
        <taxon>Bacteria</taxon>
        <taxon>Bacillati</taxon>
        <taxon>Actinomycetota</taxon>
        <taxon>Actinomycetes</taxon>
        <taxon>Micromonosporales</taxon>
        <taxon>Micromonosporaceae</taxon>
        <taxon>Plantactinospora</taxon>
    </lineage>
</organism>
<sequence>MNRAQTLGRKAATRLVADPPEWLRTLRRDAATQDLGVSWHDDDTIAEETEDADERPSDWGLHTQATRQHIRLNRPHLVPVAAGPEYTRRGMGTESDATWYVDSRDPQHLLFAPSPEYPPFLHVPAGTTAEQMAQVLRGFFPVPRPTRVTLPKVARGFLGYLGRLGVPSPYTGQVEGIDGLTLDRYYTMNLYTEVNSWGSAFFDDPYPEEWHRPIEMIGLGREAMKQADAVPSKTWRTAHSGSYLTIEAHDGELLVGEVRYRSNTYPEVVEKLNATFGSYFPTDLPVDVIGALLGFDFQTIDMLERELAEETDPGKMLGQLHIATALAYGDLDAFARLRPHFDHDNPSYRAQAMNFLLSYNYAYVLEELAHTEPEEQLSEQLHRVLNRGINSRHPDIFEGGADYDYDDEDEDDE</sequence>
<evidence type="ECO:0000313" key="1">
    <source>
        <dbReference type="EMBL" id="GIG95200.1"/>
    </source>
</evidence>
<accession>A0ABQ4EKB7</accession>
<dbReference type="Proteomes" id="UP000621500">
    <property type="component" value="Unassembled WGS sequence"/>
</dbReference>
<protein>
    <submittedName>
        <fullName evidence="1">Uncharacterized protein</fullName>
    </submittedName>
</protein>
<comment type="caution">
    <text evidence="1">The sequence shown here is derived from an EMBL/GenBank/DDBJ whole genome shotgun (WGS) entry which is preliminary data.</text>
</comment>